<dbReference type="Gene3D" id="3.40.30.10">
    <property type="entry name" value="Glutaredoxin"/>
    <property type="match status" value="1"/>
</dbReference>
<evidence type="ECO:0000256" key="1">
    <source>
        <dbReference type="ARBA" id="ARBA00004259"/>
    </source>
</evidence>
<feature type="compositionally biased region" description="Polar residues" evidence="5">
    <location>
        <begin position="944"/>
        <end position="953"/>
    </location>
</feature>
<comment type="caution">
    <text evidence="6">The sequence shown here is derived from an EMBL/GenBank/DDBJ whole genome shotgun (WGS) entry which is preliminary data.</text>
</comment>
<protein>
    <recommendedName>
        <fullName evidence="4">Nuclear pore protein</fullName>
    </recommendedName>
</protein>
<name>A0A9P6N3A4_9FUNG</name>
<accession>A0A9P6N3A4</accession>
<comment type="similarity">
    <text evidence="2 4">Belongs to the nucleoporin interacting component (NIC) family.</text>
</comment>
<sequence>MSFSTLAQLAEQSKQLTSHIGGLQLPHIERGIDQIENQSRKLAAKASKPVDVGDNKAHFFLAKGGVDANAINNTLSSINLSTFEPYQPIHDTDTEAFLRYQHEQIIVNTIDESRRETVMDFDSNFETSLNYDWERTKKRIFEELGHHQGRGSGSDKDLGQSMGSFRGSSSLGFSQNSTHLPGFNQNPASPDIIYSKLKPYYKVVYDLCDSRLQGTAFPLTTNFVEASRLAHKDQPNPKIQETWELLVSILGEQELFNGRFQSKTLKERAYADAYLGSPVKSPAAAILRERLIKGSKVFLERQFMNHIEASVAANPAEANLGGVPSLLNTVRAFVQLKYLRYGSWSQPNLEITNGQAMWAQIYYLLRTGHGHEALKFANENEASFGPADRQFVTYLAAYLESEDRTLPTPMQERLLSDFNQRIRYSSDTVDPYKLTLYKIVGRCELNKRTTPVVGALEDFIWLQLSMIREPKNDTMPQDKYGLSDFQALVLKYGPNYFNPNNNNPLQYFQVLLYSQQFERAIHYLSSFRAYTLETVHMAIALTYYGLLRIPSVHRVSDPNPFSTTTDALGNEVSHFNFTQLIHYQARIIAEHYPTEALTYLYQICLNTDLTPDINKEQISLCHSYIQELVLQAKDYSALLGTTRHGIKAPGVIEKYLPLIKIVNSSQFVKDITIEAAKSKSNEGRVEDAIQLYSIAEAYNQVVELLNRQLAEAISNPGLQSVGESGINIPAIRRLINEYVSDPKVNQQIVPKNLETCSILLKLVEFTEYYDRAKYEAAVSVIVELDLIPLEADMSVIAKKADQFQGLDECVARNFPDVLLKTMESLYKLYQTLKMSPYDEAGRRDNINMLKRRARHLRAGWMAQELLLTFGNTIGELALIPGKSATFIVRVNGEVVFDRADHKRFPEMKEVKQLVRGVIAPEMSLGHSDSAVKSAEADKKKEQEATPTSPPEVSQQQQQQQQQQPEGSQKACNVSSVDVDDEDSTTHSFDCKTCA</sequence>
<dbReference type="GO" id="GO:0005643">
    <property type="term" value="C:nuclear pore"/>
    <property type="evidence" value="ECO:0007669"/>
    <property type="project" value="UniProtKB-SubCell"/>
</dbReference>
<dbReference type="PANTHER" id="PTHR11225">
    <property type="entry name" value="NUCLEAR PORE COMPLEX PROTEIN NUP93 NUCLEOPORIN NUP93 DEAD EYE PROTEIN"/>
    <property type="match status" value="1"/>
</dbReference>
<dbReference type="SUPFAM" id="SSF52833">
    <property type="entry name" value="Thioredoxin-like"/>
    <property type="match status" value="1"/>
</dbReference>
<dbReference type="Pfam" id="PF04097">
    <property type="entry name" value="Nic96"/>
    <property type="match status" value="1"/>
</dbReference>
<dbReference type="InterPro" id="IPR007231">
    <property type="entry name" value="Nucleoporin_int_Nup93/Nic96"/>
</dbReference>
<keyword evidence="4" id="KW-0811">Translocation</keyword>
<keyword evidence="4" id="KW-0653">Protein transport</keyword>
<evidence type="ECO:0000313" key="7">
    <source>
        <dbReference type="Proteomes" id="UP000703661"/>
    </source>
</evidence>
<dbReference type="InterPro" id="IPR036249">
    <property type="entry name" value="Thioredoxin-like_sf"/>
</dbReference>
<evidence type="ECO:0000256" key="3">
    <source>
        <dbReference type="ARBA" id="ARBA00023242"/>
    </source>
</evidence>
<evidence type="ECO:0000256" key="2">
    <source>
        <dbReference type="ARBA" id="ARBA00010186"/>
    </source>
</evidence>
<dbReference type="GO" id="GO:0016973">
    <property type="term" value="P:poly(A)+ mRNA export from nucleus"/>
    <property type="evidence" value="ECO:0007669"/>
    <property type="project" value="TreeGrafter"/>
</dbReference>
<evidence type="ECO:0000256" key="5">
    <source>
        <dbReference type="SAM" id="MobiDB-lite"/>
    </source>
</evidence>
<dbReference type="Proteomes" id="UP000703661">
    <property type="component" value="Unassembled WGS sequence"/>
</dbReference>
<evidence type="ECO:0000256" key="4">
    <source>
        <dbReference type="RuleBase" id="RU364035"/>
    </source>
</evidence>
<keyword evidence="3 4" id="KW-0539">Nucleus</keyword>
<keyword evidence="4" id="KW-0509">mRNA transport</keyword>
<keyword evidence="7" id="KW-1185">Reference proteome</keyword>
<dbReference type="EMBL" id="JAAAID010000120">
    <property type="protein sequence ID" value="KAG0022151.1"/>
    <property type="molecule type" value="Genomic_DNA"/>
</dbReference>
<organism evidence="6 7">
    <name type="scientific">Entomortierella chlamydospora</name>
    <dbReference type="NCBI Taxonomy" id="101097"/>
    <lineage>
        <taxon>Eukaryota</taxon>
        <taxon>Fungi</taxon>
        <taxon>Fungi incertae sedis</taxon>
        <taxon>Mucoromycota</taxon>
        <taxon>Mortierellomycotina</taxon>
        <taxon>Mortierellomycetes</taxon>
        <taxon>Mortierellales</taxon>
        <taxon>Mortierellaceae</taxon>
        <taxon>Entomortierella</taxon>
    </lineage>
</organism>
<keyword evidence="4" id="KW-0906">Nuclear pore complex</keyword>
<dbReference type="PANTHER" id="PTHR11225:SF4">
    <property type="entry name" value="NUCLEAR PORE COMPLEX PROTEIN NUP93"/>
    <property type="match status" value="1"/>
</dbReference>
<dbReference type="GO" id="GO:0017056">
    <property type="term" value="F:structural constituent of nuclear pore"/>
    <property type="evidence" value="ECO:0007669"/>
    <property type="project" value="InterPro"/>
</dbReference>
<keyword evidence="4" id="KW-0472">Membrane</keyword>
<comment type="subcellular location">
    <subcellularLocation>
        <location evidence="1">Nucleus envelope</location>
    </subcellularLocation>
    <subcellularLocation>
        <location evidence="4">Nucleus</location>
        <location evidence="4">Nuclear pore complex</location>
    </subcellularLocation>
</comment>
<dbReference type="GO" id="GO:0006606">
    <property type="term" value="P:protein import into nucleus"/>
    <property type="evidence" value="ECO:0007669"/>
    <property type="project" value="TreeGrafter"/>
</dbReference>
<feature type="compositionally biased region" description="Low complexity" evidence="5">
    <location>
        <begin position="954"/>
        <end position="963"/>
    </location>
</feature>
<reference evidence="6" key="1">
    <citation type="journal article" date="2020" name="Fungal Divers.">
        <title>Resolving the Mortierellaceae phylogeny through synthesis of multi-gene phylogenetics and phylogenomics.</title>
        <authorList>
            <person name="Vandepol N."/>
            <person name="Liber J."/>
            <person name="Desiro A."/>
            <person name="Na H."/>
            <person name="Kennedy M."/>
            <person name="Barry K."/>
            <person name="Grigoriev I.V."/>
            <person name="Miller A.N."/>
            <person name="O'Donnell K."/>
            <person name="Stajich J.E."/>
            <person name="Bonito G."/>
        </authorList>
    </citation>
    <scope>NUCLEOTIDE SEQUENCE</scope>
    <source>
        <strain evidence="6">NRRL 2769</strain>
    </source>
</reference>
<keyword evidence="4" id="KW-0813">Transport</keyword>
<feature type="compositionally biased region" description="Basic and acidic residues" evidence="5">
    <location>
        <begin position="934"/>
        <end position="943"/>
    </location>
</feature>
<feature type="region of interest" description="Disordered" evidence="5">
    <location>
        <begin position="924"/>
        <end position="994"/>
    </location>
</feature>
<dbReference type="AlphaFoldDB" id="A0A9P6N3A4"/>
<gene>
    <name evidence="6" type="ORF">BGZ80_000906</name>
</gene>
<proteinExistence type="inferred from homology"/>
<evidence type="ECO:0000313" key="6">
    <source>
        <dbReference type="EMBL" id="KAG0022151.1"/>
    </source>
</evidence>